<evidence type="ECO:0000313" key="2">
    <source>
        <dbReference type="EMBL" id="DAF58740.1"/>
    </source>
</evidence>
<feature type="transmembrane region" description="Helical" evidence="1">
    <location>
        <begin position="22"/>
        <end position="42"/>
    </location>
</feature>
<keyword evidence="1" id="KW-0812">Transmembrane</keyword>
<dbReference type="EMBL" id="BK032759">
    <property type="protein sequence ID" value="DAF58740.1"/>
    <property type="molecule type" value="Genomic_DNA"/>
</dbReference>
<keyword evidence="1" id="KW-1133">Transmembrane helix</keyword>
<reference evidence="2" key="1">
    <citation type="journal article" date="2021" name="Proc. Natl. Acad. Sci. U.S.A.">
        <title>A Catalog of Tens of Thousands of Viruses from Human Metagenomes Reveals Hidden Associations with Chronic Diseases.</title>
        <authorList>
            <person name="Tisza M.J."/>
            <person name="Buck C.B."/>
        </authorList>
    </citation>
    <scope>NUCLEOTIDE SEQUENCE</scope>
    <source>
        <strain evidence="2">CtxMM9</strain>
    </source>
</reference>
<evidence type="ECO:0000256" key="1">
    <source>
        <dbReference type="SAM" id="Phobius"/>
    </source>
</evidence>
<proteinExistence type="predicted"/>
<organism evidence="2">
    <name type="scientific">Siphoviridae sp. ctxMM9</name>
    <dbReference type="NCBI Taxonomy" id="2827973"/>
    <lineage>
        <taxon>Viruses</taxon>
        <taxon>Duplodnaviria</taxon>
        <taxon>Heunggongvirae</taxon>
        <taxon>Uroviricota</taxon>
        <taxon>Caudoviricetes</taxon>
    </lineage>
</organism>
<sequence>MALSLLVLKQMAQDLLAKLAQVKLLLMVIVQKLVVLMEIFILI</sequence>
<accession>A0A8S5T5W8</accession>
<name>A0A8S5T5W8_9CAUD</name>
<protein>
    <submittedName>
        <fullName evidence="2">Uncharacterized protein</fullName>
    </submittedName>
</protein>
<keyword evidence="1" id="KW-0472">Membrane</keyword>